<dbReference type="Proteomes" id="UP000014480">
    <property type="component" value="Unassembled WGS sequence"/>
</dbReference>
<dbReference type="OrthoDB" id="3660698at2759"/>
<comment type="caution">
    <text evidence="2">The sequence shown here is derived from an EMBL/GenBank/DDBJ whole genome shotgun (WGS) entry which is preliminary data.</text>
</comment>
<name>A0A484FLD7_COLOR</name>
<evidence type="ECO:0000256" key="1">
    <source>
        <dbReference type="SAM" id="SignalP"/>
    </source>
</evidence>
<keyword evidence="1" id="KW-0732">Signal</keyword>
<reference evidence="3" key="1">
    <citation type="journal article" date="2013" name="New Phytol.">
        <title>Comparative genomic and transcriptomic analyses reveal the hemibiotrophic stage shift of Colletotrichum fungi.</title>
        <authorList>
            <person name="Gan P."/>
            <person name="Ikeda K."/>
            <person name="Irieda H."/>
            <person name="Narusaka M."/>
            <person name="O'Connell R.J."/>
            <person name="Narusaka Y."/>
            <person name="Takano Y."/>
            <person name="Kubo Y."/>
            <person name="Shirasu K."/>
        </authorList>
    </citation>
    <scope>NUCLEOTIDE SEQUENCE [LARGE SCALE GENOMIC DNA]</scope>
    <source>
        <strain evidence="3">104-T / ATCC 96160 / CBS 514.97 / LARS 414 / MAFF 240422</strain>
    </source>
</reference>
<dbReference type="EMBL" id="AMCV02000022">
    <property type="protein sequence ID" value="TDZ18833.1"/>
    <property type="molecule type" value="Genomic_DNA"/>
</dbReference>
<dbReference type="AlphaFoldDB" id="A0A484FLD7"/>
<gene>
    <name evidence="2" type="ORF">Cob_v008096</name>
</gene>
<evidence type="ECO:0000313" key="2">
    <source>
        <dbReference type="EMBL" id="TDZ18833.1"/>
    </source>
</evidence>
<feature type="chain" id="PRO_5019736327" evidence="1">
    <location>
        <begin position="20"/>
        <end position="98"/>
    </location>
</feature>
<evidence type="ECO:0000313" key="3">
    <source>
        <dbReference type="Proteomes" id="UP000014480"/>
    </source>
</evidence>
<proteinExistence type="predicted"/>
<organism evidence="2 3">
    <name type="scientific">Colletotrichum orbiculare (strain 104-T / ATCC 96160 / CBS 514.97 / LARS 414 / MAFF 240422)</name>
    <name type="common">Cucumber anthracnose fungus</name>
    <name type="synonym">Colletotrichum lagenarium</name>
    <dbReference type="NCBI Taxonomy" id="1213857"/>
    <lineage>
        <taxon>Eukaryota</taxon>
        <taxon>Fungi</taxon>
        <taxon>Dikarya</taxon>
        <taxon>Ascomycota</taxon>
        <taxon>Pezizomycotina</taxon>
        <taxon>Sordariomycetes</taxon>
        <taxon>Hypocreomycetidae</taxon>
        <taxon>Glomerellales</taxon>
        <taxon>Glomerellaceae</taxon>
        <taxon>Colletotrichum</taxon>
        <taxon>Colletotrichum orbiculare species complex</taxon>
    </lineage>
</organism>
<feature type="signal peptide" evidence="1">
    <location>
        <begin position="1"/>
        <end position="19"/>
    </location>
</feature>
<reference evidence="3" key="2">
    <citation type="journal article" date="2019" name="Mol. Plant Microbe Interact.">
        <title>Genome sequence resources for four phytopathogenic fungi from the Colletotrichum orbiculare species complex.</title>
        <authorList>
            <person name="Gan P."/>
            <person name="Tsushima A."/>
            <person name="Narusaka M."/>
            <person name="Narusaka Y."/>
            <person name="Takano Y."/>
            <person name="Kubo Y."/>
            <person name="Shirasu K."/>
        </authorList>
    </citation>
    <scope>GENOME REANNOTATION</scope>
    <source>
        <strain evidence="3">104-T / ATCC 96160 / CBS 514.97 / LARS 414 / MAFF 240422</strain>
    </source>
</reference>
<keyword evidence="3" id="KW-1185">Reference proteome</keyword>
<sequence length="98" mass="10871">MKLLNFVAAGLWLTGAAEACARYRYCHCYDSDGEYNKNATTKACEDAKGQMQGEECYYYNEQMIGTPDAISNCSFRENCVTHGATGADSSCRRKLKVT</sequence>
<accession>A0A484FLD7</accession>
<protein>
    <submittedName>
        <fullName evidence="2">Uncharacterized protein</fullName>
    </submittedName>
</protein>